<dbReference type="AlphaFoldDB" id="A0A6A5AB72"/>
<dbReference type="GO" id="GO:0005634">
    <property type="term" value="C:nucleus"/>
    <property type="evidence" value="ECO:0007669"/>
    <property type="project" value="TreeGrafter"/>
</dbReference>
<evidence type="ECO:0000256" key="1">
    <source>
        <dbReference type="ARBA" id="ARBA00022723"/>
    </source>
</evidence>
<keyword evidence="5" id="KW-1133">Transmembrane helix</keyword>
<gene>
    <name evidence="7" type="ORF">AaE_007352</name>
</gene>
<dbReference type="Gene3D" id="3.30.40.10">
    <property type="entry name" value="Zinc/RING finger domain, C3HC4 (zinc finger)"/>
    <property type="match status" value="1"/>
</dbReference>
<evidence type="ECO:0000256" key="2">
    <source>
        <dbReference type="ARBA" id="ARBA00022771"/>
    </source>
</evidence>
<dbReference type="InterPro" id="IPR013083">
    <property type="entry name" value="Znf_RING/FYVE/PHD"/>
</dbReference>
<feature type="domain" description="RING-type" evidence="6">
    <location>
        <begin position="178"/>
        <end position="219"/>
    </location>
</feature>
<dbReference type="GO" id="GO:0061630">
    <property type="term" value="F:ubiquitin protein ligase activity"/>
    <property type="evidence" value="ECO:0007669"/>
    <property type="project" value="TreeGrafter"/>
</dbReference>
<dbReference type="Proteomes" id="UP000469452">
    <property type="component" value="Unassembled WGS sequence"/>
</dbReference>
<dbReference type="PANTHER" id="PTHR45931:SF3">
    <property type="entry name" value="RING ZINC FINGER-CONTAINING PROTEIN"/>
    <property type="match status" value="1"/>
</dbReference>
<keyword evidence="3" id="KW-0862">Zinc</keyword>
<dbReference type="SUPFAM" id="SSF57850">
    <property type="entry name" value="RING/U-box"/>
    <property type="match status" value="1"/>
</dbReference>
<dbReference type="CDD" id="cd16454">
    <property type="entry name" value="RING-H2_PA-TM-RING"/>
    <property type="match status" value="1"/>
</dbReference>
<evidence type="ECO:0000313" key="7">
    <source>
        <dbReference type="EMBL" id="KAF0748427.1"/>
    </source>
</evidence>
<dbReference type="Pfam" id="PF13639">
    <property type="entry name" value="zf-RING_2"/>
    <property type="match status" value="1"/>
</dbReference>
<keyword evidence="5" id="KW-0812">Transmembrane</keyword>
<organism evidence="7 8">
    <name type="scientific">Aphanomyces astaci</name>
    <name type="common">Crayfish plague agent</name>
    <dbReference type="NCBI Taxonomy" id="112090"/>
    <lineage>
        <taxon>Eukaryota</taxon>
        <taxon>Sar</taxon>
        <taxon>Stramenopiles</taxon>
        <taxon>Oomycota</taxon>
        <taxon>Saprolegniomycetes</taxon>
        <taxon>Saprolegniales</taxon>
        <taxon>Verrucalvaceae</taxon>
        <taxon>Aphanomyces</taxon>
    </lineage>
</organism>
<keyword evidence="1" id="KW-0479">Metal-binding</keyword>
<comment type="caution">
    <text evidence="7">The sequence shown here is derived from an EMBL/GenBank/DDBJ whole genome shotgun (WGS) entry which is preliminary data.</text>
</comment>
<dbReference type="GO" id="GO:0008270">
    <property type="term" value="F:zinc ion binding"/>
    <property type="evidence" value="ECO:0007669"/>
    <property type="project" value="UniProtKB-KW"/>
</dbReference>
<name>A0A6A5AB72_APHAT</name>
<dbReference type="VEuPathDB" id="FungiDB:H257_07533"/>
<evidence type="ECO:0000259" key="6">
    <source>
        <dbReference type="PROSITE" id="PS50089"/>
    </source>
</evidence>
<keyword evidence="2 4" id="KW-0863">Zinc-finger</keyword>
<protein>
    <recommendedName>
        <fullName evidence="6">RING-type domain-containing protein</fullName>
    </recommendedName>
</protein>
<dbReference type="InterPro" id="IPR051834">
    <property type="entry name" value="RING_finger_E3_ligase"/>
</dbReference>
<dbReference type="PANTHER" id="PTHR45931">
    <property type="entry name" value="SI:CH211-59O9.10"/>
    <property type="match status" value="1"/>
</dbReference>
<evidence type="ECO:0000256" key="3">
    <source>
        <dbReference type="ARBA" id="ARBA00022833"/>
    </source>
</evidence>
<dbReference type="GO" id="GO:0006511">
    <property type="term" value="P:ubiquitin-dependent protein catabolic process"/>
    <property type="evidence" value="ECO:0007669"/>
    <property type="project" value="TreeGrafter"/>
</dbReference>
<feature type="transmembrane region" description="Helical" evidence="5">
    <location>
        <begin position="66"/>
        <end position="82"/>
    </location>
</feature>
<reference evidence="7 8" key="1">
    <citation type="submission" date="2019-06" db="EMBL/GenBank/DDBJ databases">
        <title>Genomics analysis of Aphanomyces spp. identifies a new class of oomycete effector associated with host adaptation.</title>
        <authorList>
            <person name="Gaulin E."/>
        </authorList>
    </citation>
    <scope>NUCLEOTIDE SEQUENCE [LARGE SCALE GENOMIC DNA]</scope>
    <source>
        <strain evidence="7 8">E</strain>
    </source>
</reference>
<evidence type="ECO:0000313" key="8">
    <source>
        <dbReference type="Proteomes" id="UP000469452"/>
    </source>
</evidence>
<evidence type="ECO:0000256" key="4">
    <source>
        <dbReference type="PROSITE-ProRule" id="PRU00175"/>
    </source>
</evidence>
<dbReference type="SMART" id="SM00184">
    <property type="entry name" value="RING"/>
    <property type="match status" value="1"/>
</dbReference>
<dbReference type="InterPro" id="IPR001841">
    <property type="entry name" value="Znf_RING"/>
</dbReference>
<sequence length="224" mass="24621">MEFLDVSNFAFQHATNMQLGGGMPAVNAPPPLPAQPLPSRTLLLCVCMHACAFLAVQAFLAYVSPTGALVMALMCIPFLYRLSYQAAAEWRGGEGSLDRISTPGERQRLLLSPSEINLLLTDRDFDSNDYERLLLLDENNVKKSHGATDFEINRLPVVTMSESMLNASKGGVVEDSKCSICLEELVVGTKARMVPCFHRFHPGCIDPWLKDKAECPICKYPAVA</sequence>
<proteinExistence type="predicted"/>
<evidence type="ECO:0000256" key="5">
    <source>
        <dbReference type="SAM" id="Phobius"/>
    </source>
</evidence>
<accession>A0A6A5AB72</accession>
<dbReference type="PROSITE" id="PS50089">
    <property type="entry name" value="ZF_RING_2"/>
    <property type="match status" value="1"/>
</dbReference>
<keyword evidence="5" id="KW-0472">Membrane</keyword>
<dbReference type="EMBL" id="VJMI01013170">
    <property type="protein sequence ID" value="KAF0748427.1"/>
    <property type="molecule type" value="Genomic_DNA"/>
</dbReference>